<comment type="catalytic activity">
    <reaction evidence="12">
        <text>pyruvate + ATP = phosphoenolpyruvate + ADP + H(+)</text>
        <dbReference type="Rhea" id="RHEA:18157"/>
        <dbReference type="ChEBI" id="CHEBI:15361"/>
        <dbReference type="ChEBI" id="CHEBI:15378"/>
        <dbReference type="ChEBI" id="CHEBI:30616"/>
        <dbReference type="ChEBI" id="CHEBI:58702"/>
        <dbReference type="ChEBI" id="CHEBI:456216"/>
        <dbReference type="EC" id="2.7.1.40"/>
    </reaction>
</comment>
<comment type="caution">
    <text evidence="14">The sequence shown here is derived from an EMBL/GenBank/DDBJ whole genome shotgun (WGS) entry which is preliminary data.</text>
</comment>
<evidence type="ECO:0000313" key="14">
    <source>
        <dbReference type="EMBL" id="TRL34537.1"/>
    </source>
</evidence>
<keyword evidence="10 12" id="KW-0324">Glycolysis</keyword>
<proteinExistence type="inferred from homology"/>
<dbReference type="UniPathway" id="UPA00109">
    <property type="reaction ID" value="UER00188"/>
</dbReference>
<evidence type="ECO:0000256" key="12">
    <source>
        <dbReference type="RuleBase" id="RU000504"/>
    </source>
</evidence>
<evidence type="ECO:0000256" key="9">
    <source>
        <dbReference type="ARBA" id="ARBA00022842"/>
    </source>
</evidence>
<dbReference type="InterPro" id="IPR011037">
    <property type="entry name" value="Pyrv_Knase-like_insert_dom_sf"/>
</dbReference>
<protein>
    <recommendedName>
        <fullName evidence="3 12">Pyruvate kinase</fullName>
        <ecNumber evidence="3 12">2.7.1.40</ecNumber>
    </recommendedName>
</protein>
<dbReference type="PANTHER" id="PTHR11817">
    <property type="entry name" value="PYRUVATE KINASE"/>
    <property type="match status" value="1"/>
</dbReference>
<dbReference type="GO" id="GO:0004743">
    <property type="term" value="F:pyruvate kinase activity"/>
    <property type="evidence" value="ECO:0007669"/>
    <property type="project" value="UniProtKB-EC"/>
</dbReference>
<dbReference type="EC" id="2.7.1.40" evidence="3 12"/>
<dbReference type="Gene3D" id="3.20.20.60">
    <property type="entry name" value="Phosphoenolpyruvate-binding domains"/>
    <property type="match status" value="1"/>
</dbReference>
<dbReference type="SUPFAM" id="SSF51621">
    <property type="entry name" value="Phosphoenolpyruvate/pyruvate domain"/>
    <property type="match status" value="1"/>
</dbReference>
<feature type="domain" description="Pyruvate kinase barrel" evidence="13">
    <location>
        <begin position="148"/>
        <end position="471"/>
    </location>
</feature>
<dbReference type="Pfam" id="PF00224">
    <property type="entry name" value="PK"/>
    <property type="match status" value="1"/>
</dbReference>
<keyword evidence="8" id="KW-0067">ATP-binding</keyword>
<keyword evidence="4 12" id="KW-0808">Transferase</keyword>
<gene>
    <name evidence="14" type="ORF">FNA46_21805</name>
</gene>
<dbReference type="EMBL" id="VJMG01000073">
    <property type="protein sequence ID" value="TRL34537.1"/>
    <property type="molecule type" value="Genomic_DNA"/>
</dbReference>
<dbReference type="SUPFAM" id="SSF50800">
    <property type="entry name" value="PK beta-barrel domain-like"/>
    <property type="match status" value="1"/>
</dbReference>
<accession>A0A549SY85</accession>
<keyword evidence="7 12" id="KW-0418">Kinase</keyword>
<comment type="pathway">
    <text evidence="1 12">Carbohydrate degradation; glycolysis; pyruvate from D-glyceraldehyde 3-phosphate: step 5/5.</text>
</comment>
<dbReference type="GO" id="GO:0016301">
    <property type="term" value="F:kinase activity"/>
    <property type="evidence" value="ECO:0007669"/>
    <property type="project" value="UniProtKB-KW"/>
</dbReference>
<dbReference type="AlphaFoldDB" id="A0A549SY85"/>
<evidence type="ECO:0000256" key="1">
    <source>
        <dbReference type="ARBA" id="ARBA00004997"/>
    </source>
</evidence>
<keyword evidence="9 12" id="KW-0460">Magnesium</keyword>
<dbReference type="InterPro" id="IPR015793">
    <property type="entry name" value="Pyrv_Knase_brl"/>
</dbReference>
<evidence type="ECO:0000256" key="8">
    <source>
        <dbReference type="ARBA" id="ARBA00022840"/>
    </source>
</evidence>
<evidence type="ECO:0000256" key="7">
    <source>
        <dbReference type="ARBA" id="ARBA00022777"/>
    </source>
</evidence>
<dbReference type="GO" id="GO:0030955">
    <property type="term" value="F:potassium ion binding"/>
    <property type="evidence" value="ECO:0007669"/>
    <property type="project" value="InterPro"/>
</dbReference>
<keyword evidence="15" id="KW-1185">Reference proteome</keyword>
<evidence type="ECO:0000256" key="3">
    <source>
        <dbReference type="ARBA" id="ARBA00012142"/>
    </source>
</evidence>
<evidence type="ECO:0000256" key="4">
    <source>
        <dbReference type="ARBA" id="ARBA00022679"/>
    </source>
</evidence>
<comment type="similarity">
    <text evidence="2 12">Belongs to the pyruvate kinase family.</text>
</comment>
<name>A0A549SY85_9HYPH</name>
<dbReference type="GO" id="GO:0005524">
    <property type="term" value="F:ATP binding"/>
    <property type="evidence" value="ECO:0007669"/>
    <property type="project" value="UniProtKB-KW"/>
</dbReference>
<dbReference type="Proteomes" id="UP000316801">
    <property type="component" value="Unassembled WGS sequence"/>
</dbReference>
<evidence type="ECO:0000259" key="13">
    <source>
        <dbReference type="Pfam" id="PF00224"/>
    </source>
</evidence>
<dbReference type="InterPro" id="IPR015806">
    <property type="entry name" value="Pyrv_Knase_insert_dom_sf"/>
</dbReference>
<organism evidence="14 15">
    <name type="scientific">Rhizobium straminoryzae</name>
    <dbReference type="NCBI Taxonomy" id="1387186"/>
    <lineage>
        <taxon>Bacteria</taxon>
        <taxon>Pseudomonadati</taxon>
        <taxon>Pseudomonadota</taxon>
        <taxon>Alphaproteobacteria</taxon>
        <taxon>Hyphomicrobiales</taxon>
        <taxon>Rhizobiaceae</taxon>
        <taxon>Rhizobium/Agrobacterium group</taxon>
        <taxon>Rhizobium</taxon>
    </lineage>
</organism>
<dbReference type="InterPro" id="IPR015813">
    <property type="entry name" value="Pyrv/PenolPyrv_kinase-like_dom"/>
</dbReference>
<keyword evidence="6" id="KW-0547">Nucleotide-binding</keyword>
<evidence type="ECO:0000256" key="2">
    <source>
        <dbReference type="ARBA" id="ARBA00008663"/>
    </source>
</evidence>
<evidence type="ECO:0000256" key="6">
    <source>
        <dbReference type="ARBA" id="ARBA00022741"/>
    </source>
</evidence>
<keyword evidence="11 14" id="KW-0670">Pyruvate</keyword>
<dbReference type="InterPro" id="IPR040442">
    <property type="entry name" value="Pyrv_kinase-like_dom_sf"/>
</dbReference>
<dbReference type="PRINTS" id="PR01050">
    <property type="entry name" value="PYRUVTKNASE"/>
</dbReference>
<dbReference type="GO" id="GO:0000287">
    <property type="term" value="F:magnesium ion binding"/>
    <property type="evidence" value="ECO:0007669"/>
    <property type="project" value="InterPro"/>
</dbReference>
<evidence type="ECO:0000256" key="10">
    <source>
        <dbReference type="ARBA" id="ARBA00023152"/>
    </source>
</evidence>
<evidence type="ECO:0000256" key="5">
    <source>
        <dbReference type="ARBA" id="ARBA00022723"/>
    </source>
</evidence>
<dbReference type="Gene3D" id="2.40.33.10">
    <property type="entry name" value="PK beta-barrel domain-like"/>
    <property type="match status" value="1"/>
</dbReference>
<evidence type="ECO:0000313" key="15">
    <source>
        <dbReference type="Proteomes" id="UP000316801"/>
    </source>
</evidence>
<reference evidence="14 15" key="1">
    <citation type="submission" date="2019-07" db="EMBL/GenBank/DDBJ databases">
        <title>Ln-dependent methylotrophs.</title>
        <authorList>
            <person name="Tani A."/>
        </authorList>
    </citation>
    <scope>NUCLEOTIDE SEQUENCE [LARGE SCALE GENOMIC DNA]</scope>
    <source>
        <strain evidence="14 15">SM12</strain>
    </source>
</reference>
<dbReference type="InterPro" id="IPR001697">
    <property type="entry name" value="Pyr_Knase"/>
</dbReference>
<sequence>MQNTATDLNQLPTPETAEDADLGALFADMLFLRQSIAKETAPLVEQLAAGADLPFADEARLANLADYLTLRRRDIRPLQRRLMRLGFSSLGRLESRVLPTLDATLASLAAAAGRPAPFVRPTEETFFRGEADLVTATDDLFGEAPANRRGRIMVTLPSEAAADPDLILDLVRRGMNIARINCAHDDRAAWMAMTAHVRAAGEKLGVPVRVLMDIAGPKIRTEQIMPEKKGKLQVNDLFRLVADGEPALTGGVTACASVSLPEIVTRLSVGDRVRYDDGKLEGVVEARTLTDAIIRVTHCKTGGTKLKPEKGLNLPDTALGLSPLTTKDEADLSTVVECADMLGYSFVSRPEDIDLLEAALAKAAPRDTPLGLVAKIEQPEAVRNLPALIAAAFRHQRPFGVMIARGDLAAEIGFDRVAEMQEEILWICEAASVPTIWATQVLEDLVKTGLPSRGEMTDAAMAARAECVMLNKGPAVSEAVSLLDHLLSRMDGHIFKKTPMLRALKSWQA</sequence>
<keyword evidence="5" id="KW-0479">Metal-binding</keyword>
<evidence type="ECO:0000256" key="11">
    <source>
        <dbReference type="ARBA" id="ARBA00023317"/>
    </source>
</evidence>